<dbReference type="InterPro" id="IPR012338">
    <property type="entry name" value="Beta-lactam/transpept-like"/>
</dbReference>
<dbReference type="AlphaFoldDB" id="A0A937A1D6"/>
<dbReference type="RefSeq" id="WP_201924220.1">
    <property type="nucleotide sequence ID" value="NZ_BAABAX010000018.1"/>
</dbReference>
<protein>
    <submittedName>
        <fullName evidence="4">Beta-lactamase family protein</fullName>
    </submittedName>
</protein>
<evidence type="ECO:0000313" key="4">
    <source>
        <dbReference type="EMBL" id="MBL0685808.1"/>
    </source>
</evidence>
<dbReference type="PANTHER" id="PTHR46825">
    <property type="entry name" value="D-ALANYL-D-ALANINE-CARBOXYPEPTIDASE/ENDOPEPTIDASE AMPH"/>
    <property type="match status" value="1"/>
</dbReference>
<dbReference type="EMBL" id="JAERQJ010000012">
    <property type="protein sequence ID" value="MBL0685808.1"/>
    <property type="molecule type" value="Genomic_DNA"/>
</dbReference>
<feature type="domain" description="Beta-lactamase-related" evidence="3">
    <location>
        <begin position="39"/>
        <end position="383"/>
    </location>
</feature>
<dbReference type="InterPro" id="IPR050491">
    <property type="entry name" value="AmpC-like"/>
</dbReference>
<evidence type="ECO:0000313" key="5">
    <source>
        <dbReference type="Proteomes" id="UP000651057"/>
    </source>
</evidence>
<evidence type="ECO:0000256" key="1">
    <source>
        <dbReference type="ARBA" id="ARBA00004370"/>
    </source>
</evidence>
<evidence type="ECO:0000259" key="3">
    <source>
        <dbReference type="Pfam" id="PF00144"/>
    </source>
</evidence>
<keyword evidence="2" id="KW-0472">Membrane</keyword>
<dbReference type="Pfam" id="PF00144">
    <property type="entry name" value="Beta-lactamase"/>
    <property type="match status" value="1"/>
</dbReference>
<dbReference type="InterPro" id="IPR001466">
    <property type="entry name" value="Beta-lactam-related"/>
</dbReference>
<dbReference type="Gene3D" id="3.40.710.10">
    <property type="entry name" value="DD-peptidase/beta-lactamase superfamily"/>
    <property type="match status" value="1"/>
</dbReference>
<organism evidence="4 5">
    <name type="scientific">Aquimarina mytili</name>
    <dbReference type="NCBI Taxonomy" id="874423"/>
    <lineage>
        <taxon>Bacteria</taxon>
        <taxon>Pseudomonadati</taxon>
        <taxon>Bacteroidota</taxon>
        <taxon>Flavobacteriia</taxon>
        <taxon>Flavobacteriales</taxon>
        <taxon>Flavobacteriaceae</taxon>
        <taxon>Aquimarina</taxon>
    </lineage>
</organism>
<evidence type="ECO:0000256" key="2">
    <source>
        <dbReference type="ARBA" id="ARBA00023136"/>
    </source>
</evidence>
<reference evidence="4" key="1">
    <citation type="submission" date="2021-01" db="EMBL/GenBank/DDBJ databases">
        <authorList>
            <person name="Zhong Y.L."/>
        </authorList>
    </citation>
    <scope>NUCLEOTIDE SEQUENCE</scope>
    <source>
        <strain evidence="4">KCTC 23302</strain>
    </source>
</reference>
<name>A0A937A1D6_9FLAO</name>
<dbReference type="Proteomes" id="UP000651057">
    <property type="component" value="Unassembled WGS sequence"/>
</dbReference>
<keyword evidence="5" id="KW-1185">Reference proteome</keyword>
<sequence>MKKTIITLTLSISLNFGFCQINNTTSNKLTQELENIYSRDHITGFSVAIVDQKNILFTKGFGYSDIKKKLEYTENTIQNIASISKTFIGIALLKAQELNKLKLDDPINKYLSFQVTNPYFPNHEITIRQLATHTSSIKDASSYEKYGYILKERNNDGTKVNRNFRLPSEMLAQNTFLKQILSIDGKWYKKGSFLKNIPGEKFEYSNIAAGLAALVLENATGKSFSEFTNEYIFKPLTMSNTGWSFNEVNILKHSKLYASAETELAFYLLVNYPDGGLITSSSDLGKYLSELIAGFNGKGKILNKKSYDELFTPQLTEGHFEERNDSAYNDEYNMGIFMGISAQNQIGHTGGDPGVATHMFFNTKTGVGKILIVNTDLNKEGVKEFIDIWKKLEEYENELKNSR</sequence>
<comment type="caution">
    <text evidence="4">The sequence shown here is derived from an EMBL/GenBank/DDBJ whole genome shotgun (WGS) entry which is preliminary data.</text>
</comment>
<dbReference type="GO" id="GO:0016020">
    <property type="term" value="C:membrane"/>
    <property type="evidence" value="ECO:0007669"/>
    <property type="project" value="UniProtKB-SubCell"/>
</dbReference>
<dbReference type="SUPFAM" id="SSF56601">
    <property type="entry name" value="beta-lactamase/transpeptidase-like"/>
    <property type="match status" value="1"/>
</dbReference>
<proteinExistence type="predicted"/>
<accession>A0A937A1D6</accession>
<gene>
    <name evidence="4" type="ORF">JJQ60_19915</name>
</gene>
<comment type="subcellular location">
    <subcellularLocation>
        <location evidence="1">Membrane</location>
    </subcellularLocation>
</comment>
<dbReference type="PANTHER" id="PTHR46825:SF11">
    <property type="entry name" value="PENICILLIN-BINDING PROTEIN 4"/>
    <property type="match status" value="1"/>
</dbReference>